<dbReference type="Gene3D" id="2.30.30.90">
    <property type="match status" value="1"/>
</dbReference>
<comment type="caution">
    <text evidence="3">The sequence shown here is derived from an EMBL/GenBank/DDBJ whole genome shotgun (WGS) entry which is preliminary data.</text>
</comment>
<dbReference type="InterPro" id="IPR053184">
    <property type="entry name" value="FeoA-like"/>
</dbReference>
<dbReference type="SUPFAM" id="SSF50037">
    <property type="entry name" value="C-terminal domain of transcriptional repressors"/>
    <property type="match status" value="1"/>
</dbReference>
<proteinExistence type="predicted"/>
<organism evidence="3 4">
    <name type="scientific">Aerophobetes bacterium</name>
    <dbReference type="NCBI Taxonomy" id="2030807"/>
    <lineage>
        <taxon>Bacteria</taxon>
        <taxon>Candidatus Aerophobota</taxon>
    </lineage>
</organism>
<gene>
    <name evidence="3" type="ORF">DRJ04_08075</name>
</gene>
<dbReference type="GO" id="GO:0046914">
    <property type="term" value="F:transition metal ion binding"/>
    <property type="evidence" value="ECO:0007669"/>
    <property type="project" value="InterPro"/>
</dbReference>
<dbReference type="Pfam" id="PF04023">
    <property type="entry name" value="FeoA"/>
    <property type="match status" value="1"/>
</dbReference>
<dbReference type="InterPro" id="IPR008988">
    <property type="entry name" value="Transcriptional_repressor_C"/>
</dbReference>
<evidence type="ECO:0000259" key="2">
    <source>
        <dbReference type="SMART" id="SM00899"/>
    </source>
</evidence>
<dbReference type="InterPro" id="IPR038157">
    <property type="entry name" value="FeoA_core_dom"/>
</dbReference>
<evidence type="ECO:0000313" key="4">
    <source>
        <dbReference type="Proteomes" id="UP000280417"/>
    </source>
</evidence>
<dbReference type="PANTHER" id="PTHR43151">
    <property type="entry name" value="FEOA FAMILY PROTEIN"/>
    <property type="match status" value="1"/>
</dbReference>
<reference evidence="3 4" key="1">
    <citation type="submission" date="2018-06" db="EMBL/GenBank/DDBJ databases">
        <title>Extensive metabolic versatility and redundancy in microbially diverse, dynamic hydrothermal sediments.</title>
        <authorList>
            <person name="Dombrowski N."/>
            <person name="Teske A."/>
            <person name="Baker B.J."/>
        </authorList>
    </citation>
    <scope>NUCLEOTIDE SEQUENCE [LARGE SCALE GENOMIC DNA]</scope>
    <source>
        <strain evidence="3">B3_G15</strain>
    </source>
</reference>
<keyword evidence="1" id="KW-0408">Iron</keyword>
<dbReference type="EMBL" id="QMQA01000252">
    <property type="protein sequence ID" value="RLE11434.1"/>
    <property type="molecule type" value="Genomic_DNA"/>
</dbReference>
<evidence type="ECO:0000313" key="3">
    <source>
        <dbReference type="EMBL" id="RLE11434.1"/>
    </source>
</evidence>
<dbReference type="InterPro" id="IPR007167">
    <property type="entry name" value="Fe-transptr_FeoA-like"/>
</dbReference>
<protein>
    <recommendedName>
        <fullName evidence="2">Ferrous iron transporter FeoA-like domain-containing protein</fullName>
    </recommendedName>
</protein>
<dbReference type="PANTHER" id="PTHR43151:SF1">
    <property type="entry name" value="SSR2333 PROTEIN"/>
    <property type="match status" value="1"/>
</dbReference>
<name>A0A662D6P4_UNCAE</name>
<evidence type="ECO:0000256" key="1">
    <source>
        <dbReference type="ARBA" id="ARBA00023004"/>
    </source>
</evidence>
<sequence length="74" mass="8131">MIPLSMVNSGQKVQIVQIRGGRGLVSRLANMGFYPGVIIEVVSNRNGPLIIARDEIRLGLGYGMAHRIFVRPLN</sequence>
<dbReference type="Proteomes" id="UP000280417">
    <property type="component" value="Unassembled WGS sequence"/>
</dbReference>
<dbReference type="SMART" id="SM00899">
    <property type="entry name" value="FeoA"/>
    <property type="match status" value="1"/>
</dbReference>
<dbReference type="AlphaFoldDB" id="A0A662D6P4"/>
<feature type="domain" description="Ferrous iron transporter FeoA-like" evidence="2">
    <location>
        <begin position="2"/>
        <end position="72"/>
    </location>
</feature>
<accession>A0A662D6P4</accession>